<organism evidence="3 4">
    <name type="scientific">Linum trigynum</name>
    <dbReference type="NCBI Taxonomy" id="586398"/>
    <lineage>
        <taxon>Eukaryota</taxon>
        <taxon>Viridiplantae</taxon>
        <taxon>Streptophyta</taxon>
        <taxon>Embryophyta</taxon>
        <taxon>Tracheophyta</taxon>
        <taxon>Spermatophyta</taxon>
        <taxon>Magnoliopsida</taxon>
        <taxon>eudicotyledons</taxon>
        <taxon>Gunneridae</taxon>
        <taxon>Pentapetalae</taxon>
        <taxon>rosids</taxon>
        <taxon>fabids</taxon>
        <taxon>Malpighiales</taxon>
        <taxon>Linaceae</taxon>
        <taxon>Linum</taxon>
    </lineage>
</organism>
<proteinExistence type="predicted"/>
<feature type="signal peptide" evidence="1">
    <location>
        <begin position="1"/>
        <end position="19"/>
    </location>
</feature>
<protein>
    <recommendedName>
        <fullName evidence="2">Gnk2-homologous domain-containing protein</fullName>
    </recommendedName>
</protein>
<keyword evidence="1" id="KW-0732">Signal</keyword>
<sequence>MRSLLQFIVLIFAIRMCIGDGVESFSFPDHYCSPLPIGEESGLGKVREKILVDLVKLHYASAHRREHATCIESTVQGSAMWAQAECVDPTSDHCIGCLMTATGYLDHSCMYFSGGHVSEESRVCAMRFGDYDVCAQ</sequence>
<keyword evidence="4" id="KW-1185">Reference proteome</keyword>
<name>A0AAV2D230_9ROSI</name>
<evidence type="ECO:0000259" key="2">
    <source>
        <dbReference type="PROSITE" id="PS51473"/>
    </source>
</evidence>
<reference evidence="3 4" key="1">
    <citation type="submission" date="2024-04" db="EMBL/GenBank/DDBJ databases">
        <authorList>
            <person name="Fracassetti M."/>
        </authorList>
    </citation>
    <scope>NUCLEOTIDE SEQUENCE [LARGE SCALE GENOMIC DNA]</scope>
</reference>
<feature type="domain" description="Gnk2-homologous" evidence="2">
    <location>
        <begin position="25"/>
        <end position="133"/>
    </location>
</feature>
<evidence type="ECO:0000313" key="4">
    <source>
        <dbReference type="Proteomes" id="UP001497516"/>
    </source>
</evidence>
<dbReference type="PROSITE" id="PS51473">
    <property type="entry name" value="GNK2"/>
    <property type="match status" value="1"/>
</dbReference>
<feature type="chain" id="PRO_5043999216" description="Gnk2-homologous domain-containing protein" evidence="1">
    <location>
        <begin position="20"/>
        <end position="136"/>
    </location>
</feature>
<evidence type="ECO:0000313" key="3">
    <source>
        <dbReference type="EMBL" id="CAL1362557.1"/>
    </source>
</evidence>
<dbReference type="Proteomes" id="UP001497516">
    <property type="component" value="Chromosome 10"/>
</dbReference>
<dbReference type="InterPro" id="IPR002902">
    <property type="entry name" value="GNK2"/>
</dbReference>
<dbReference type="EMBL" id="OZ034814">
    <property type="protein sequence ID" value="CAL1362557.1"/>
    <property type="molecule type" value="Genomic_DNA"/>
</dbReference>
<gene>
    <name evidence="3" type="ORF">LTRI10_LOCUS9511</name>
</gene>
<dbReference type="AlphaFoldDB" id="A0AAV2D230"/>
<accession>A0AAV2D230</accession>
<evidence type="ECO:0000256" key="1">
    <source>
        <dbReference type="SAM" id="SignalP"/>
    </source>
</evidence>